<comment type="caution">
    <text evidence="2">The sequence shown here is derived from an EMBL/GenBank/DDBJ whole genome shotgun (WGS) entry which is preliminary data.</text>
</comment>
<sequence length="202" mass="22944">MQSPFLSLHQNKLDSISKMSSSTLTMREPFTRSPNMYKEYLFEFWYSTKALKNSKVSFLISIGGIYGEVGINTFRNAIGAHYLPHSSEYVASPSIDVVRQWFPTIGYGEEVSAKGTLRKSLLPHRWRLLMGQIIKCLEGKTGGFDQITNKNAIILYNLANGINIDYANWTNQSKNEQKQEKTESVRKSGIKPDKVKARSKPK</sequence>
<evidence type="ECO:0000313" key="2">
    <source>
        <dbReference type="EMBL" id="GEZ66024.1"/>
    </source>
</evidence>
<feature type="region of interest" description="Disordered" evidence="1">
    <location>
        <begin position="173"/>
        <end position="202"/>
    </location>
</feature>
<dbReference type="EMBL" id="BKCJ010306633">
    <property type="protein sequence ID" value="GEZ66024.1"/>
    <property type="molecule type" value="Genomic_DNA"/>
</dbReference>
<proteinExistence type="predicted"/>
<protein>
    <submittedName>
        <fullName evidence="2">Uncharacterized protein</fullName>
    </submittedName>
</protein>
<evidence type="ECO:0000256" key="1">
    <source>
        <dbReference type="SAM" id="MobiDB-lite"/>
    </source>
</evidence>
<feature type="compositionally biased region" description="Basic and acidic residues" evidence="1">
    <location>
        <begin position="175"/>
        <end position="196"/>
    </location>
</feature>
<accession>A0A699ILP3</accession>
<reference evidence="2" key="1">
    <citation type="journal article" date="2019" name="Sci. Rep.">
        <title>Draft genome of Tanacetum cinerariifolium, the natural source of mosquito coil.</title>
        <authorList>
            <person name="Yamashiro T."/>
            <person name="Shiraishi A."/>
            <person name="Satake H."/>
            <person name="Nakayama K."/>
        </authorList>
    </citation>
    <scope>NUCLEOTIDE SEQUENCE</scope>
</reference>
<dbReference type="AlphaFoldDB" id="A0A699ILP3"/>
<organism evidence="2">
    <name type="scientific">Tanacetum cinerariifolium</name>
    <name type="common">Dalmatian daisy</name>
    <name type="synonym">Chrysanthemum cinerariifolium</name>
    <dbReference type="NCBI Taxonomy" id="118510"/>
    <lineage>
        <taxon>Eukaryota</taxon>
        <taxon>Viridiplantae</taxon>
        <taxon>Streptophyta</taxon>
        <taxon>Embryophyta</taxon>
        <taxon>Tracheophyta</taxon>
        <taxon>Spermatophyta</taxon>
        <taxon>Magnoliopsida</taxon>
        <taxon>eudicotyledons</taxon>
        <taxon>Gunneridae</taxon>
        <taxon>Pentapetalae</taxon>
        <taxon>asterids</taxon>
        <taxon>campanulids</taxon>
        <taxon>Asterales</taxon>
        <taxon>Asteraceae</taxon>
        <taxon>Asteroideae</taxon>
        <taxon>Anthemideae</taxon>
        <taxon>Anthemidinae</taxon>
        <taxon>Tanacetum</taxon>
    </lineage>
</organism>
<name>A0A699ILP3_TANCI</name>
<gene>
    <name evidence="2" type="ORF">Tci_537997</name>
</gene>